<dbReference type="EMBL" id="VSRR010000227">
    <property type="protein sequence ID" value="MPC12633.1"/>
    <property type="molecule type" value="Genomic_DNA"/>
</dbReference>
<name>A0A5B7CYX2_PORTR</name>
<feature type="domain" description="MPN" evidence="1">
    <location>
        <begin position="47"/>
        <end position="192"/>
    </location>
</feature>
<proteinExistence type="predicted"/>
<protein>
    <submittedName>
        <fullName evidence="2">Lys-63-specific deubiquitinase BRCC36</fullName>
    </submittedName>
</protein>
<sequence length="313" mass="35248">MMPAHLVVWSGTESENDSMLLSYPSPLALSHLYAQRLSIRTMWVSQVRLAVDAYLVCLHHALTTEKEEVMGLLVGEFSEGREVVCDIHSAVTLRRSDKRKDRVEISPEMLIEAQQRAEQMSASSGKELHIVGWYHSHPHITVWPSDIDLQTQAGYQQMDSHFIGLIFSVYNEDKKTKIGNHQVTCFQASNQSPEGEPPQYVRLPVPIEILSTPILASNNQQALDNLCSTLHEEQSEFLQLSRQQAGEDPVTHLHNIAVMVQSVCRLSSLVLGPLVSRVEEQLSHVLTTTKYLKQEEEHLKELSSENNVALPVL</sequence>
<evidence type="ECO:0000259" key="1">
    <source>
        <dbReference type="PROSITE" id="PS50249"/>
    </source>
</evidence>
<dbReference type="SMART" id="SM00232">
    <property type="entry name" value="JAB_MPN"/>
    <property type="match status" value="1"/>
</dbReference>
<gene>
    <name evidence="2" type="primary">brcc3</name>
    <name evidence="2" type="ORF">E2C01_005336</name>
</gene>
<dbReference type="Pfam" id="PF01398">
    <property type="entry name" value="JAB"/>
    <property type="match status" value="1"/>
</dbReference>
<organism evidence="2 3">
    <name type="scientific">Portunus trituberculatus</name>
    <name type="common">Swimming crab</name>
    <name type="synonym">Neptunus trituberculatus</name>
    <dbReference type="NCBI Taxonomy" id="210409"/>
    <lineage>
        <taxon>Eukaryota</taxon>
        <taxon>Metazoa</taxon>
        <taxon>Ecdysozoa</taxon>
        <taxon>Arthropoda</taxon>
        <taxon>Crustacea</taxon>
        <taxon>Multicrustacea</taxon>
        <taxon>Malacostraca</taxon>
        <taxon>Eumalacostraca</taxon>
        <taxon>Eucarida</taxon>
        <taxon>Decapoda</taxon>
        <taxon>Pleocyemata</taxon>
        <taxon>Brachyura</taxon>
        <taxon>Eubrachyura</taxon>
        <taxon>Portunoidea</taxon>
        <taxon>Portunidae</taxon>
        <taxon>Portuninae</taxon>
        <taxon>Portunus</taxon>
    </lineage>
</organism>
<reference evidence="2 3" key="1">
    <citation type="submission" date="2019-05" db="EMBL/GenBank/DDBJ databases">
        <title>Another draft genome of Portunus trituberculatus and its Hox gene families provides insights of decapod evolution.</title>
        <authorList>
            <person name="Jeong J.-H."/>
            <person name="Song I."/>
            <person name="Kim S."/>
            <person name="Choi T."/>
            <person name="Kim D."/>
            <person name="Ryu S."/>
            <person name="Kim W."/>
        </authorList>
    </citation>
    <scope>NUCLEOTIDE SEQUENCE [LARGE SCALE GENOMIC DNA]</scope>
    <source>
        <tissue evidence="2">Muscle</tissue>
    </source>
</reference>
<dbReference type="AlphaFoldDB" id="A0A5B7CYX2"/>
<dbReference type="Pfam" id="PF18110">
    <property type="entry name" value="BRCC36_C"/>
    <property type="match status" value="1"/>
</dbReference>
<evidence type="ECO:0000313" key="3">
    <source>
        <dbReference type="Proteomes" id="UP000324222"/>
    </source>
</evidence>
<dbReference type="InterPro" id="IPR040749">
    <property type="entry name" value="BRCC36_C"/>
</dbReference>
<evidence type="ECO:0000313" key="2">
    <source>
        <dbReference type="EMBL" id="MPC12633.1"/>
    </source>
</evidence>
<dbReference type="InterPro" id="IPR050242">
    <property type="entry name" value="JAMM_MPN+_peptidase_M67A"/>
</dbReference>
<keyword evidence="3" id="KW-1185">Reference proteome</keyword>
<dbReference type="GO" id="GO:0008237">
    <property type="term" value="F:metallopeptidase activity"/>
    <property type="evidence" value="ECO:0007669"/>
    <property type="project" value="InterPro"/>
</dbReference>
<accession>A0A5B7CYX2</accession>
<dbReference type="Proteomes" id="UP000324222">
    <property type="component" value="Unassembled WGS sequence"/>
</dbReference>
<comment type="caution">
    <text evidence="2">The sequence shown here is derived from an EMBL/GenBank/DDBJ whole genome shotgun (WGS) entry which is preliminary data.</text>
</comment>
<dbReference type="OrthoDB" id="446074at2759"/>
<dbReference type="SUPFAM" id="SSF102712">
    <property type="entry name" value="JAB1/MPN domain"/>
    <property type="match status" value="1"/>
</dbReference>
<dbReference type="InterPro" id="IPR037518">
    <property type="entry name" value="MPN"/>
</dbReference>
<dbReference type="PROSITE" id="PS50249">
    <property type="entry name" value="MPN"/>
    <property type="match status" value="1"/>
</dbReference>
<dbReference type="Gene3D" id="3.40.140.10">
    <property type="entry name" value="Cytidine Deaminase, domain 2"/>
    <property type="match status" value="1"/>
</dbReference>
<dbReference type="PANTHER" id="PTHR10410">
    <property type="entry name" value="EUKARYOTIC TRANSLATION INITIATION FACTOR 3 -RELATED"/>
    <property type="match status" value="1"/>
</dbReference>
<dbReference type="InterPro" id="IPR000555">
    <property type="entry name" value="JAMM/MPN+_dom"/>
</dbReference>